<protein>
    <submittedName>
        <fullName evidence="2">Transmembrane protein, putative</fullName>
    </submittedName>
</protein>
<dbReference type="PANTHER" id="PTHR33116">
    <property type="entry name" value="REVERSE TRANSCRIPTASE ZINC-BINDING DOMAIN-CONTAINING PROTEIN-RELATED-RELATED"/>
    <property type="match status" value="1"/>
</dbReference>
<keyword evidence="4" id="KW-1185">Reference proteome</keyword>
<feature type="transmembrane region" description="Helical" evidence="1">
    <location>
        <begin position="97"/>
        <end position="118"/>
    </location>
</feature>
<keyword evidence="1" id="KW-0472">Membrane</keyword>
<reference evidence="2 4" key="1">
    <citation type="journal article" date="2011" name="Nature">
        <title>The Medicago genome provides insight into the evolution of rhizobial symbioses.</title>
        <authorList>
            <person name="Young N.D."/>
            <person name="Debelle F."/>
            <person name="Oldroyd G.E."/>
            <person name="Geurts R."/>
            <person name="Cannon S.B."/>
            <person name="Udvardi M.K."/>
            <person name="Benedito V.A."/>
            <person name="Mayer K.F."/>
            <person name="Gouzy J."/>
            <person name="Schoof H."/>
            <person name="Van de Peer Y."/>
            <person name="Proost S."/>
            <person name="Cook D.R."/>
            <person name="Meyers B.C."/>
            <person name="Spannagl M."/>
            <person name="Cheung F."/>
            <person name="De Mita S."/>
            <person name="Krishnakumar V."/>
            <person name="Gundlach H."/>
            <person name="Zhou S."/>
            <person name="Mudge J."/>
            <person name="Bharti A.K."/>
            <person name="Murray J.D."/>
            <person name="Naoumkina M.A."/>
            <person name="Rosen B."/>
            <person name="Silverstein K.A."/>
            <person name="Tang H."/>
            <person name="Rombauts S."/>
            <person name="Zhao P.X."/>
            <person name="Zhou P."/>
            <person name="Barbe V."/>
            <person name="Bardou P."/>
            <person name="Bechner M."/>
            <person name="Bellec A."/>
            <person name="Berger A."/>
            <person name="Berges H."/>
            <person name="Bidwell S."/>
            <person name="Bisseling T."/>
            <person name="Choisne N."/>
            <person name="Couloux A."/>
            <person name="Denny R."/>
            <person name="Deshpande S."/>
            <person name="Dai X."/>
            <person name="Doyle J.J."/>
            <person name="Dudez A.M."/>
            <person name="Farmer A.D."/>
            <person name="Fouteau S."/>
            <person name="Franken C."/>
            <person name="Gibelin C."/>
            <person name="Gish J."/>
            <person name="Goldstein S."/>
            <person name="Gonzalez A.J."/>
            <person name="Green P.J."/>
            <person name="Hallab A."/>
            <person name="Hartog M."/>
            <person name="Hua A."/>
            <person name="Humphray S.J."/>
            <person name="Jeong D.H."/>
            <person name="Jing Y."/>
            <person name="Jocker A."/>
            <person name="Kenton S.M."/>
            <person name="Kim D.J."/>
            <person name="Klee K."/>
            <person name="Lai H."/>
            <person name="Lang C."/>
            <person name="Lin S."/>
            <person name="Macmil S.L."/>
            <person name="Magdelenat G."/>
            <person name="Matthews L."/>
            <person name="McCorrison J."/>
            <person name="Monaghan E.L."/>
            <person name="Mun J.H."/>
            <person name="Najar F.Z."/>
            <person name="Nicholson C."/>
            <person name="Noirot C."/>
            <person name="O'Bleness M."/>
            <person name="Paule C.R."/>
            <person name="Poulain J."/>
            <person name="Prion F."/>
            <person name="Qin B."/>
            <person name="Qu C."/>
            <person name="Retzel E.F."/>
            <person name="Riddle C."/>
            <person name="Sallet E."/>
            <person name="Samain S."/>
            <person name="Samson N."/>
            <person name="Sanders I."/>
            <person name="Saurat O."/>
            <person name="Scarpelli C."/>
            <person name="Schiex T."/>
            <person name="Segurens B."/>
            <person name="Severin A.J."/>
            <person name="Sherrier D.J."/>
            <person name="Shi R."/>
            <person name="Sims S."/>
            <person name="Singer S.R."/>
            <person name="Sinharoy S."/>
            <person name="Sterck L."/>
            <person name="Viollet A."/>
            <person name="Wang B.B."/>
            <person name="Wang K."/>
            <person name="Wang M."/>
            <person name="Wang X."/>
            <person name="Warfsmann J."/>
            <person name="Weissenbach J."/>
            <person name="White D.D."/>
            <person name="White J.D."/>
            <person name="Wiley G.B."/>
            <person name="Wincker P."/>
            <person name="Xing Y."/>
            <person name="Yang L."/>
            <person name="Yao Z."/>
            <person name="Ying F."/>
            <person name="Zhai J."/>
            <person name="Zhou L."/>
            <person name="Zuber A."/>
            <person name="Denarie J."/>
            <person name="Dixon R.A."/>
            <person name="May G.D."/>
            <person name="Schwartz D.C."/>
            <person name="Rogers J."/>
            <person name="Quetier F."/>
            <person name="Town C.D."/>
            <person name="Roe B.A."/>
        </authorList>
    </citation>
    <scope>NUCLEOTIDE SEQUENCE [LARGE SCALE GENOMIC DNA]</scope>
    <source>
        <strain evidence="2">A17</strain>
        <strain evidence="3 4">cv. Jemalong A17</strain>
    </source>
</reference>
<dbReference type="Proteomes" id="UP000002051">
    <property type="component" value="Unassembled WGS sequence"/>
</dbReference>
<feature type="transmembrane region" description="Helical" evidence="1">
    <location>
        <begin position="363"/>
        <end position="383"/>
    </location>
</feature>
<evidence type="ECO:0000313" key="3">
    <source>
        <dbReference type="EnsemblPlants" id="KEH43688"/>
    </source>
</evidence>
<evidence type="ECO:0000313" key="4">
    <source>
        <dbReference type="Proteomes" id="UP000002051"/>
    </source>
</evidence>
<dbReference type="EnsemblPlants" id="KEH43688">
    <property type="protein sequence ID" value="KEH43688"/>
    <property type="gene ID" value="MTR_1g100385"/>
</dbReference>
<reference evidence="2 4" key="2">
    <citation type="journal article" date="2014" name="BMC Genomics">
        <title>An improved genome release (version Mt4.0) for the model legume Medicago truncatula.</title>
        <authorList>
            <person name="Tang H."/>
            <person name="Krishnakumar V."/>
            <person name="Bidwell S."/>
            <person name="Rosen B."/>
            <person name="Chan A."/>
            <person name="Zhou S."/>
            <person name="Gentzbittel L."/>
            <person name="Childs K.L."/>
            <person name="Yandell M."/>
            <person name="Gundlach H."/>
            <person name="Mayer K.F."/>
            <person name="Schwartz D.C."/>
            <person name="Town C.D."/>
        </authorList>
    </citation>
    <scope>GENOME REANNOTATION</scope>
    <source>
        <strain evidence="2">A17</strain>
        <strain evidence="3 4">cv. Jemalong A17</strain>
    </source>
</reference>
<dbReference type="EMBL" id="CM001217">
    <property type="protein sequence ID" value="KEH43688.1"/>
    <property type="molecule type" value="Genomic_DNA"/>
</dbReference>
<evidence type="ECO:0000256" key="1">
    <source>
        <dbReference type="SAM" id="Phobius"/>
    </source>
</evidence>
<dbReference type="STRING" id="3880.A0A072VQH3"/>
<keyword evidence="1 2" id="KW-0812">Transmembrane</keyword>
<sequence length="483" mass="54482">MLKCTTVVSCKPHELFCSIIFDLKCPPIKLCSPSLARYHRTPFPTCNSAESHGNNNSDGEPMGLPVGANAKKMSTWEPMLDKLRVRLNSWGNKYASLGGRIVLLNSVLNSISIFYLSFFNIPAKVLKQICKGGLGVKDIKLVNLSLLEKWRWHLLQEDSSLWKIVLSEKYGSGVGDLVVSGDNNWPRFCSTWWKDVLSLETRMGSNWFSNYVGRKVGNGSMTCFWKDTRKLRWRTFGRVIRRGGGLYGEGSCSFGNISFLPLSWITASEGDSISELEKGAVEESASHIFLHCSVADRVWKMVMNWLEFHLVTPPNLFIHSACWLDGANSKKIRRGFWLIWRERNDRIFNNKEKGMDEIVEEPVLLAAVLAPAEAVLVCCSVLFLSAMWFGLLVFSAVFPCWLWSAYVYALGYNHDGDDGDSDNKIVDGNDDEDNHNNYLVVATNLCDDDKCDGEDNCNNKNTDGDDECSYNERQQGRRLRGVA</sequence>
<name>A0A072VQH3_MEDTR</name>
<keyword evidence="1" id="KW-1133">Transmembrane helix</keyword>
<dbReference type="HOGENOM" id="CLU_565480_0_0_1"/>
<reference evidence="3" key="3">
    <citation type="submission" date="2015-04" db="UniProtKB">
        <authorList>
            <consortium name="EnsemblPlants"/>
        </authorList>
    </citation>
    <scope>IDENTIFICATION</scope>
    <source>
        <strain evidence="3">cv. Jemalong A17</strain>
    </source>
</reference>
<evidence type="ECO:0000313" key="2">
    <source>
        <dbReference type="EMBL" id="KEH43688.1"/>
    </source>
</evidence>
<accession>A0A072VQH3</accession>
<feature type="transmembrane region" description="Helical" evidence="1">
    <location>
        <begin position="389"/>
        <end position="409"/>
    </location>
</feature>
<dbReference type="AlphaFoldDB" id="A0A072VQH3"/>
<gene>
    <name evidence="2" type="ordered locus">MTR_1g100385</name>
</gene>
<proteinExistence type="predicted"/>
<organism evidence="2 4">
    <name type="scientific">Medicago truncatula</name>
    <name type="common">Barrel medic</name>
    <name type="synonym">Medicago tribuloides</name>
    <dbReference type="NCBI Taxonomy" id="3880"/>
    <lineage>
        <taxon>Eukaryota</taxon>
        <taxon>Viridiplantae</taxon>
        <taxon>Streptophyta</taxon>
        <taxon>Embryophyta</taxon>
        <taxon>Tracheophyta</taxon>
        <taxon>Spermatophyta</taxon>
        <taxon>Magnoliopsida</taxon>
        <taxon>eudicotyledons</taxon>
        <taxon>Gunneridae</taxon>
        <taxon>Pentapetalae</taxon>
        <taxon>rosids</taxon>
        <taxon>fabids</taxon>
        <taxon>Fabales</taxon>
        <taxon>Fabaceae</taxon>
        <taxon>Papilionoideae</taxon>
        <taxon>50 kb inversion clade</taxon>
        <taxon>NPAAA clade</taxon>
        <taxon>Hologalegina</taxon>
        <taxon>IRL clade</taxon>
        <taxon>Trifolieae</taxon>
        <taxon>Medicago</taxon>
    </lineage>
</organism>
<dbReference type="PANTHER" id="PTHR33116:SF78">
    <property type="entry name" value="OS12G0587133 PROTEIN"/>
    <property type="match status" value="1"/>
</dbReference>